<dbReference type="RefSeq" id="WP_123353335.1">
    <property type="nucleotide sequence ID" value="NZ_CP040940.1"/>
</dbReference>
<evidence type="ECO:0000313" key="3">
    <source>
        <dbReference type="Proteomes" id="UP000272781"/>
    </source>
</evidence>
<proteinExistence type="predicted"/>
<evidence type="ECO:0000313" key="4">
    <source>
        <dbReference type="Proteomes" id="UP000298805"/>
    </source>
</evidence>
<reference evidence="2 3" key="1">
    <citation type="submission" date="2018-11" db="EMBL/GenBank/DDBJ databases">
        <title>Genomic Encyclopedia of Type Strains, Phase IV (KMG-IV): sequencing the most valuable type-strain genomes for metagenomic binning, comparative biology and taxonomic classification.</title>
        <authorList>
            <person name="Goeker M."/>
        </authorList>
    </citation>
    <scope>NUCLEOTIDE SEQUENCE [LARGE SCALE GENOMIC DNA]</scope>
    <source>
        <strain evidence="2 3">DSM 27783</strain>
    </source>
</reference>
<geneLocation type="plasmid" evidence="1 4">
    <name>unnamed1</name>
</geneLocation>
<dbReference type="AlphaFoldDB" id="A0AAJ4RAN5"/>
<reference evidence="1 4" key="2">
    <citation type="submission" date="2019-06" db="EMBL/GenBank/DDBJ databases">
        <title>A comparative analysis of the Nautiliaceae.</title>
        <authorList>
            <person name="Grosche A."/>
            <person name="Smedile F."/>
            <person name="Vetriani C."/>
        </authorList>
    </citation>
    <scope>NUCLEOTIDE SEQUENCE [LARGE SCALE GENOMIC DNA]</scope>
    <source>
        <strain evidence="1 4">TB6</strain>
        <plasmid evidence="1 4">unnamed1</plasmid>
    </source>
</reference>
<gene>
    <name evidence="1" type="ORF">C6V80_09770</name>
    <name evidence="2" type="ORF">EDC58_1964</name>
</gene>
<dbReference type="Proteomes" id="UP000272781">
    <property type="component" value="Unassembled WGS sequence"/>
</dbReference>
<accession>A0AAJ4RAN5</accession>
<organism evidence="2 3">
    <name type="scientific">Caminibacter pacificus</name>
    <dbReference type="NCBI Taxonomy" id="1424653"/>
    <lineage>
        <taxon>Bacteria</taxon>
        <taxon>Pseudomonadati</taxon>
        <taxon>Campylobacterota</taxon>
        <taxon>Epsilonproteobacteria</taxon>
        <taxon>Nautiliales</taxon>
        <taxon>Nautiliaceae</taxon>
        <taxon>Caminibacter</taxon>
    </lineage>
</organism>
<keyword evidence="4" id="KW-1185">Reference proteome</keyword>
<name>A0AAJ4RAN5_9BACT</name>
<dbReference type="Proteomes" id="UP000298805">
    <property type="component" value="Plasmid unnamed1"/>
</dbReference>
<dbReference type="EMBL" id="RJVK01000006">
    <property type="protein sequence ID" value="ROR38749.1"/>
    <property type="molecule type" value="Genomic_DNA"/>
</dbReference>
<keyword evidence="1" id="KW-0614">Plasmid</keyword>
<sequence>MQLYVYCRASAVDFVVTHLKRFLDYKDMTILIEDITHDIFLYVIERQPINLKQAFTRVKFALKNLSQKPMWYGKYLYMPIRKANGKDKIFIDMDYQEF</sequence>
<protein>
    <submittedName>
        <fullName evidence="2">Uncharacterized protein</fullName>
    </submittedName>
</protein>
<evidence type="ECO:0000313" key="1">
    <source>
        <dbReference type="EMBL" id="QDD68131.1"/>
    </source>
</evidence>
<evidence type="ECO:0000313" key="2">
    <source>
        <dbReference type="EMBL" id="ROR38749.1"/>
    </source>
</evidence>
<dbReference type="EMBL" id="CP040940">
    <property type="protein sequence ID" value="QDD68131.1"/>
    <property type="molecule type" value="Genomic_DNA"/>
</dbReference>